<keyword evidence="3" id="KW-1185">Reference proteome</keyword>
<evidence type="ECO:0000256" key="1">
    <source>
        <dbReference type="SAM" id="Phobius"/>
    </source>
</evidence>
<dbReference type="OrthoDB" id="33275at10239"/>
<feature type="transmembrane region" description="Helical" evidence="1">
    <location>
        <begin position="87"/>
        <end position="109"/>
    </location>
</feature>
<keyword evidence="1" id="KW-0472">Membrane</keyword>
<reference evidence="2 3" key="4">
    <citation type="journal article" date="2016" name="MSphere">
        <title>Complete Genome Sequence of Elephant Endotheliotropic Herpesvirus 4, the First Example of a GC-Rich Branch Proboscivirus.</title>
        <authorList>
            <person name="Ling P.D."/>
            <person name="Long S.Y."/>
            <person name="Fuery A."/>
            <person name="Peng R.S."/>
            <person name="Heaggans S.Y."/>
            <person name="Qin X."/>
            <person name="Worley K.C."/>
            <person name="Dugan S."/>
            <person name="Hayward G.S."/>
        </authorList>
    </citation>
    <scope>NUCLEOTIDE SEQUENCE [LARGE SCALE GENOMIC DNA]</scope>
    <source>
        <strain evidence="2">North American NAP69</strain>
    </source>
</reference>
<reference evidence="3" key="3">
    <citation type="journal article" date="2014" name="J. Virol.">
        <title>Comparative genome analysis of four elephant endotheliotropic herpesviruses, EEHV3, EEHV4, EEHV5, and EEHV6, from cases of hemorrhagic disease or viremia.</title>
        <authorList>
            <person name="Zong JC"/>
            <person name="Latimer EM"/>
            <person name="Long SY"/>
            <person name="Richman LK"/>
            <person name="Heaggans SY"/>
            <person name="Hayward GS."/>
        </authorList>
    </citation>
    <scope>NUCLEOTIDE SEQUENCE [LARGE SCALE GENOMIC DNA]</scope>
</reference>
<evidence type="ECO:0000313" key="2">
    <source>
        <dbReference type="EMBL" id="ALM25937.1"/>
    </source>
</evidence>
<reference evidence="3" key="2">
    <citation type="journal article" date="2011" name="Vet. Microbiol.">
        <title>Detection and evaluation of novel herpesviruses in routine and pathological samples from Asian and African elephants: identification of two new probosciviruses (EEHV5 and EEHV6) and two new gammaherpesviruses (EGHV3B and EGHV5).</title>
        <authorList>
            <person name="Latimer E"/>
            <person name="Zong JC"/>
            <person name="Heaggans SY"/>
            <person name="Richman LK"/>
            <person name="Hayward GS."/>
        </authorList>
    </citation>
    <scope>NUCLEOTIDE SEQUENCE [LARGE SCALE GENOMIC DNA]</scope>
</reference>
<accession>A0A0S1TQU4</accession>
<sequence length="235" mass="26809">MIPQDPGVVIFATDPLVGTYVCLLTVGLLFLLACCFVLQSINPIPGTSCADPTLAVLLTFVSLYRIIECEVNGPMDNILMRWQASFLENLAACCYTTCVVSLLYFITYNVFNSALPEEVRLLIRVMTRRLIFPFTALIWSMNLDEMSQYVYGTSSLAHILLYFYVYVITFIGVSMVADKCFNHLLERSAFNTIVMLLFTLFHVKYCTINTGARFNHNIWTFAFTAYFCSQQLMLW</sequence>
<feature type="transmembrane region" description="Helical" evidence="1">
    <location>
        <begin position="17"/>
        <end position="38"/>
    </location>
</feature>
<dbReference type="EMBL" id="KT832477">
    <property type="protein sequence ID" value="ALM25937.1"/>
    <property type="molecule type" value="Genomic_DNA"/>
</dbReference>
<keyword evidence="1" id="KW-0812">Transmembrane</keyword>
<evidence type="ECO:0000313" key="3">
    <source>
        <dbReference type="Proteomes" id="UP000161618"/>
    </source>
</evidence>
<reference evidence="3" key="1">
    <citation type="journal article" date="2009" name="Vet. Pathol.">
        <title>Clinico-pathologic features of fatal disease attributed to new variants of endotheliotropic herpesviruses in two Asian elephants (Elephas maximus).</title>
        <authorList>
            <person name="Garner M.M."/>
            <person name="Helmick K."/>
            <person name="Ochsenreiter J."/>
            <person name="Richman L.K."/>
            <person name="Latimer E."/>
            <person name="Wise A.G."/>
            <person name="Maes R.K."/>
            <person name="Kiupel M."/>
            <person name="Nordhausen R.W."/>
            <person name="Zong J.C."/>
            <person name="Hayward G.S."/>
        </authorList>
    </citation>
    <scope>NUCLEOTIDE SEQUENCE [LARGE SCALE GENOMIC DNA]</scope>
</reference>
<organism evidence="2 3">
    <name type="scientific">Elephant endotheliotropic herpesvirus 4</name>
    <dbReference type="NCBI Taxonomy" id="548914"/>
    <lineage>
        <taxon>Viruses</taxon>
        <taxon>Duplodnaviria</taxon>
        <taxon>Heunggongvirae</taxon>
        <taxon>Peploviricota</taxon>
        <taxon>Herviviricetes</taxon>
        <taxon>Herpesvirales</taxon>
        <taxon>Orthoherpesviridae</taxon>
        <taxon>Betaherpesvirinae</taxon>
        <taxon>Proboscivirus</taxon>
    </lineage>
</organism>
<dbReference type="KEGG" id="vg:26196526"/>
<dbReference type="GeneID" id="26196526"/>
<feature type="transmembrane region" description="Helical" evidence="1">
    <location>
        <begin position="189"/>
        <end position="205"/>
    </location>
</feature>
<feature type="transmembrane region" description="Helical" evidence="1">
    <location>
        <begin position="159"/>
        <end position="177"/>
    </location>
</feature>
<protein>
    <submittedName>
        <fullName evidence="2">Protein E7</fullName>
    </submittedName>
</protein>
<dbReference type="Proteomes" id="UP000161618">
    <property type="component" value="Segment"/>
</dbReference>
<proteinExistence type="predicted"/>
<gene>
    <name evidence="2" type="primary">E7</name>
</gene>
<dbReference type="RefSeq" id="YP_009179245.1">
    <property type="nucleotide sequence ID" value="NC_028379.1"/>
</dbReference>
<reference evidence="2 3" key="5">
    <citation type="journal article" date="2016" name="MSphere">
        <title>Comparison of the Gene Coding Contents and Other Unusual Features of the GC-Rich and AT-Rich Branch Probosciviruses.</title>
        <authorList>
            <person name="Ling P.D."/>
            <person name="Long S.Y."/>
            <person name="Zong J.C."/>
            <person name="Heaggans S.Y."/>
            <person name="Qin X."/>
            <person name="Hayward G.S."/>
        </authorList>
    </citation>
    <scope>NUCLEOTIDE SEQUENCE [LARGE SCALE GENOMIC DNA]</scope>
    <source>
        <strain evidence="2">North American NAP69</strain>
    </source>
</reference>
<name>A0A0S1TQU4_9BETA</name>
<keyword evidence="1" id="KW-1133">Transmembrane helix</keyword>